<sequence>MKIIPQRTQDIPSIAELSNTTILLPLPFEAVKPKVKGFLFICLYQSSKYDKMATTTMISELILSLKSVILRLKSGC</sequence>
<keyword evidence="2" id="KW-1185">Reference proteome</keyword>
<dbReference type="AlphaFoldDB" id="A0A7J6W3H1"/>
<reference evidence="1 2" key="1">
    <citation type="submission" date="2020-06" db="EMBL/GenBank/DDBJ databases">
        <title>Transcriptomic and genomic resources for Thalictrum thalictroides and T. hernandezii: Facilitating candidate gene discovery in an emerging model plant lineage.</title>
        <authorList>
            <person name="Arias T."/>
            <person name="Riano-Pachon D.M."/>
            <person name="Di Stilio V.S."/>
        </authorList>
    </citation>
    <scope>NUCLEOTIDE SEQUENCE [LARGE SCALE GENOMIC DNA]</scope>
    <source>
        <strain evidence="2">cv. WT478/WT964</strain>
        <tissue evidence="1">Leaves</tissue>
    </source>
</reference>
<accession>A0A7J6W3H1</accession>
<comment type="caution">
    <text evidence="1">The sequence shown here is derived from an EMBL/GenBank/DDBJ whole genome shotgun (WGS) entry which is preliminary data.</text>
</comment>
<organism evidence="1 2">
    <name type="scientific">Thalictrum thalictroides</name>
    <name type="common">Rue-anemone</name>
    <name type="synonym">Anemone thalictroides</name>
    <dbReference type="NCBI Taxonomy" id="46969"/>
    <lineage>
        <taxon>Eukaryota</taxon>
        <taxon>Viridiplantae</taxon>
        <taxon>Streptophyta</taxon>
        <taxon>Embryophyta</taxon>
        <taxon>Tracheophyta</taxon>
        <taxon>Spermatophyta</taxon>
        <taxon>Magnoliopsida</taxon>
        <taxon>Ranunculales</taxon>
        <taxon>Ranunculaceae</taxon>
        <taxon>Thalictroideae</taxon>
        <taxon>Thalictrum</taxon>
    </lineage>
</organism>
<dbReference type="EMBL" id="JABWDY010023278">
    <property type="protein sequence ID" value="KAF5191060.1"/>
    <property type="molecule type" value="Genomic_DNA"/>
</dbReference>
<evidence type="ECO:0000313" key="1">
    <source>
        <dbReference type="EMBL" id="KAF5191060.1"/>
    </source>
</evidence>
<gene>
    <name evidence="1" type="ORF">FRX31_019352</name>
</gene>
<dbReference type="Proteomes" id="UP000554482">
    <property type="component" value="Unassembled WGS sequence"/>
</dbReference>
<name>A0A7J6W3H1_THATH</name>
<protein>
    <submittedName>
        <fullName evidence="1">Uncharacterized protein</fullName>
    </submittedName>
</protein>
<proteinExistence type="predicted"/>
<evidence type="ECO:0000313" key="2">
    <source>
        <dbReference type="Proteomes" id="UP000554482"/>
    </source>
</evidence>